<keyword evidence="2" id="KW-0175">Coiled coil</keyword>
<dbReference type="RefSeq" id="XP_004344164.1">
    <property type="nucleotide sequence ID" value="XM_004344114.1"/>
</dbReference>
<dbReference type="PANTHER" id="PTHR45725">
    <property type="entry name" value="FORMIN HOMOLOGY 2 FAMILY MEMBER"/>
    <property type="match status" value="1"/>
</dbReference>
<dbReference type="SUPFAM" id="SSF101447">
    <property type="entry name" value="Formin homology 2 domain (FH2 domain)"/>
    <property type="match status" value="1"/>
</dbReference>
<comment type="similarity">
    <text evidence="1">Belongs to the formin homology family. Diaphanous subfamily.</text>
</comment>
<feature type="region of interest" description="Disordered" evidence="4">
    <location>
        <begin position="254"/>
        <end position="278"/>
    </location>
</feature>
<reference evidence="6 7" key="1">
    <citation type="journal article" date="2013" name="Genome Biol.">
        <title>Genome of Acanthamoeba castellanii highlights extensive lateral gene transfer and early evolution of tyrosine kinase signaling.</title>
        <authorList>
            <person name="Clarke M."/>
            <person name="Lohan A.J."/>
            <person name="Liu B."/>
            <person name="Lagkouvardos I."/>
            <person name="Roy S."/>
            <person name="Zafar N."/>
            <person name="Bertelli C."/>
            <person name="Schilde C."/>
            <person name="Kianianmomeni A."/>
            <person name="Burglin T.R."/>
            <person name="Frech C."/>
            <person name="Turcotte B."/>
            <person name="Kopec K.O."/>
            <person name="Synnott J.M."/>
            <person name="Choo C."/>
            <person name="Paponov I."/>
            <person name="Finkler A."/>
            <person name="Soon Heng Tan C."/>
            <person name="Hutchins A.P."/>
            <person name="Weinmeier T."/>
            <person name="Rattei T."/>
            <person name="Chu J.S."/>
            <person name="Gimenez G."/>
            <person name="Irimia M."/>
            <person name="Rigden D.J."/>
            <person name="Fitzpatrick D.A."/>
            <person name="Lorenzo-Morales J."/>
            <person name="Bateman A."/>
            <person name="Chiu C.H."/>
            <person name="Tang P."/>
            <person name="Hegemann P."/>
            <person name="Fromm H."/>
            <person name="Raoult D."/>
            <person name="Greub G."/>
            <person name="Miranda-Saavedra D."/>
            <person name="Chen N."/>
            <person name="Nash P."/>
            <person name="Ginger M.L."/>
            <person name="Horn M."/>
            <person name="Schaap P."/>
            <person name="Caler L."/>
            <person name="Loftus B."/>
        </authorList>
    </citation>
    <scope>NUCLEOTIDE SEQUENCE [LARGE SCALE GENOMIC DNA]</scope>
    <source>
        <strain evidence="6 7">Neff</strain>
    </source>
</reference>
<evidence type="ECO:0000256" key="1">
    <source>
        <dbReference type="ARBA" id="ARBA00008214"/>
    </source>
</evidence>
<dbReference type="Gene3D" id="1.20.58.2220">
    <property type="entry name" value="Formin, FH2 domain"/>
    <property type="match status" value="1"/>
</dbReference>
<dbReference type="OrthoDB" id="17758at2759"/>
<dbReference type="InterPro" id="IPR051425">
    <property type="entry name" value="Formin_Homology"/>
</dbReference>
<proteinExistence type="inferred from homology"/>
<dbReference type="PROSITE" id="PS51444">
    <property type="entry name" value="FH2"/>
    <property type="match status" value="1"/>
</dbReference>
<keyword evidence="3" id="KW-0009">Actin-binding</keyword>
<dbReference type="PANTHER" id="PTHR45725:SF1">
    <property type="entry name" value="DISHEVELLED ASSOCIATED ACTIVATOR OF MORPHOGENESIS, ISOFORM D"/>
    <property type="match status" value="1"/>
</dbReference>
<name>L8H8H0_ACACF</name>
<evidence type="ECO:0000313" key="7">
    <source>
        <dbReference type="Proteomes" id="UP000011083"/>
    </source>
</evidence>
<dbReference type="InterPro" id="IPR015425">
    <property type="entry name" value="FH2_Formin"/>
</dbReference>
<gene>
    <name evidence="6" type="ORF">ACA1_055270</name>
</gene>
<dbReference type="InterPro" id="IPR042201">
    <property type="entry name" value="FH2_Formin_sf"/>
</dbReference>
<dbReference type="EMBL" id="KB007909">
    <property type="protein sequence ID" value="ELR20761.1"/>
    <property type="molecule type" value="Genomic_DNA"/>
</dbReference>
<evidence type="ECO:0000256" key="4">
    <source>
        <dbReference type="SAM" id="MobiDB-lite"/>
    </source>
</evidence>
<dbReference type="GeneID" id="14921631"/>
<dbReference type="KEGG" id="acan:ACA1_055270"/>
<dbReference type="VEuPathDB" id="AmoebaDB:ACA1_055270"/>
<dbReference type="Proteomes" id="UP000011083">
    <property type="component" value="Unassembled WGS sequence"/>
</dbReference>
<feature type="compositionally biased region" description="Basic and acidic residues" evidence="4">
    <location>
        <begin position="194"/>
        <end position="221"/>
    </location>
</feature>
<evidence type="ECO:0000313" key="6">
    <source>
        <dbReference type="EMBL" id="ELR20761.1"/>
    </source>
</evidence>
<protein>
    <submittedName>
        <fullName evidence="6">Formin domain containing protein</fullName>
    </submittedName>
</protein>
<dbReference type="Pfam" id="PF02181">
    <property type="entry name" value="FH2"/>
    <property type="match status" value="1"/>
</dbReference>
<feature type="domain" description="FH2" evidence="5">
    <location>
        <begin position="1"/>
        <end position="215"/>
    </location>
</feature>
<evidence type="ECO:0000256" key="2">
    <source>
        <dbReference type="ARBA" id="ARBA00023054"/>
    </source>
</evidence>
<dbReference type="STRING" id="1257118.L8H8H0"/>
<dbReference type="GO" id="GO:0003779">
    <property type="term" value="F:actin binding"/>
    <property type="evidence" value="ECO:0007669"/>
    <property type="project" value="UniProtKB-KW"/>
</dbReference>
<organism evidence="6 7">
    <name type="scientific">Acanthamoeba castellanii (strain ATCC 30010 / Neff)</name>
    <dbReference type="NCBI Taxonomy" id="1257118"/>
    <lineage>
        <taxon>Eukaryota</taxon>
        <taxon>Amoebozoa</taxon>
        <taxon>Discosea</taxon>
        <taxon>Longamoebia</taxon>
        <taxon>Centramoebida</taxon>
        <taxon>Acanthamoebidae</taxon>
        <taxon>Acanthamoeba</taxon>
    </lineage>
</organism>
<keyword evidence="7" id="KW-1185">Reference proteome</keyword>
<evidence type="ECO:0000256" key="3">
    <source>
        <dbReference type="ARBA" id="ARBA00023203"/>
    </source>
</evidence>
<dbReference type="OMA" id="METHFHA"/>
<accession>L8H8H0</accession>
<evidence type="ECO:0000259" key="5">
    <source>
        <dbReference type="PROSITE" id="PS51444"/>
    </source>
</evidence>
<dbReference type="AlphaFoldDB" id="L8H8H0"/>
<feature type="region of interest" description="Disordered" evidence="4">
    <location>
        <begin position="194"/>
        <end position="240"/>
    </location>
</feature>
<sequence>MQSVSVISQAINEIKNSKKFVRFLEVVLKIGNMINTGSARGGAYGFKLDTLTKLGDMRSSNKDLPTLLHFIAVKGETEFPEVIEMVKDFEALPLACKESLSQVVSDLAALNKSVEFVGNQVKTPPETPNKYYNVMSEFYSKASQQVSMLDSKLKKTQEAFTKTAEYYGEPPSTPAEQLFNTVWAAVQALERAKGDIEKKKQAEAKAKEAEERRQKMREKTNAGKPATPGAGGPDRNVMDNLIGQMHTGDAFAAKRAATRAPGGPRPPGAAPDGGQQMVANEAMAIFARMKQKRDGN</sequence>